<dbReference type="HOGENOM" id="CLU_098149_0_0_1"/>
<evidence type="ECO:0000256" key="2">
    <source>
        <dbReference type="ARBA" id="ARBA00022525"/>
    </source>
</evidence>
<dbReference type="Gene3D" id="3.10.450.10">
    <property type="match status" value="1"/>
</dbReference>
<evidence type="ECO:0000256" key="5">
    <source>
        <dbReference type="ARBA" id="ARBA00023157"/>
    </source>
</evidence>
<accession>H3C1D7</accession>
<keyword evidence="3 7" id="KW-0732">Signal</keyword>
<dbReference type="InParanoid" id="H3C1D7"/>
<evidence type="ECO:0000256" key="1">
    <source>
        <dbReference type="ARBA" id="ARBA00004613"/>
    </source>
</evidence>
<evidence type="ECO:0000313" key="10">
    <source>
        <dbReference type="Proteomes" id="UP000007303"/>
    </source>
</evidence>
<dbReference type="PROSITE" id="PS01255">
    <property type="entry name" value="FETUIN_2"/>
    <property type="match status" value="1"/>
</dbReference>
<keyword evidence="2" id="KW-0964">Secreted</keyword>
<keyword evidence="4" id="KW-0677">Repeat</keyword>
<dbReference type="Ensembl" id="ENSTNIT00000000483.1">
    <property type="protein sequence ID" value="ENSTNIP00000002053.1"/>
    <property type="gene ID" value="ENSTNIG00000001472.1"/>
</dbReference>
<evidence type="ECO:0000256" key="3">
    <source>
        <dbReference type="ARBA" id="ARBA00022729"/>
    </source>
</evidence>
<evidence type="ECO:0000256" key="6">
    <source>
        <dbReference type="ARBA" id="ARBA00023180"/>
    </source>
</evidence>
<dbReference type="InterPro" id="IPR000010">
    <property type="entry name" value="Cystatin_dom"/>
</dbReference>
<keyword evidence="10" id="KW-1185">Reference proteome</keyword>
<sequence length="180" mass="19363">MNLLSVSVVLVLLAGTWAQMRVLPCDSAEAEEAALLAQDYLNGQHAHGYKYALNRIEDIKVMATPDGNSTLMLEVDLLETDCHVLDPTPLANCSVRPKALTSVEGDCDVVLRKVGGALTVTAFKCKTEESTEDLCLGCPSLLPLNDTAALNFVHASLMSVNNRTENISYSLLEVGRVSAQ</sequence>
<evidence type="ECO:0000313" key="9">
    <source>
        <dbReference type="Ensembl" id="ENSTNIP00000002053.1"/>
    </source>
</evidence>
<dbReference type="GO" id="GO:0072562">
    <property type="term" value="C:blood microparticle"/>
    <property type="evidence" value="ECO:0007669"/>
    <property type="project" value="TreeGrafter"/>
</dbReference>
<dbReference type="AlphaFoldDB" id="H3C1D7"/>
<keyword evidence="5" id="KW-1015">Disulfide bond</keyword>
<dbReference type="OMA" id="HNDTHAS"/>
<dbReference type="PANTHER" id="PTHR13814">
    <property type="entry name" value="FETUIN"/>
    <property type="match status" value="1"/>
</dbReference>
<dbReference type="PROSITE" id="PS51529">
    <property type="entry name" value="CYSTATIN_FETUIN_A"/>
    <property type="match status" value="1"/>
</dbReference>
<dbReference type="GO" id="GO:0031012">
    <property type="term" value="C:extracellular matrix"/>
    <property type="evidence" value="ECO:0007669"/>
    <property type="project" value="TreeGrafter"/>
</dbReference>
<dbReference type="GeneTree" id="ENSGT00950000182930"/>
<evidence type="ECO:0000259" key="8">
    <source>
        <dbReference type="PROSITE" id="PS51529"/>
    </source>
</evidence>
<feature type="signal peptide" evidence="7">
    <location>
        <begin position="1"/>
        <end position="18"/>
    </location>
</feature>
<dbReference type="InterPro" id="IPR046350">
    <property type="entry name" value="Cystatin_sf"/>
</dbReference>
<dbReference type="Proteomes" id="UP000007303">
    <property type="component" value="Unassembled WGS sequence"/>
</dbReference>
<organism evidence="9 10">
    <name type="scientific">Tetraodon nigroviridis</name>
    <name type="common">Spotted green pufferfish</name>
    <name type="synonym">Chelonodon nigroviridis</name>
    <dbReference type="NCBI Taxonomy" id="99883"/>
    <lineage>
        <taxon>Eukaryota</taxon>
        <taxon>Metazoa</taxon>
        <taxon>Chordata</taxon>
        <taxon>Craniata</taxon>
        <taxon>Vertebrata</taxon>
        <taxon>Euteleostomi</taxon>
        <taxon>Actinopterygii</taxon>
        <taxon>Neopterygii</taxon>
        <taxon>Teleostei</taxon>
        <taxon>Neoteleostei</taxon>
        <taxon>Acanthomorphata</taxon>
        <taxon>Eupercaria</taxon>
        <taxon>Tetraodontiformes</taxon>
        <taxon>Tetradontoidea</taxon>
        <taxon>Tetraodontidae</taxon>
        <taxon>Tetraodon</taxon>
    </lineage>
</organism>
<dbReference type="SUPFAM" id="SSF54403">
    <property type="entry name" value="Cystatin/monellin"/>
    <property type="match status" value="1"/>
</dbReference>
<feature type="chain" id="PRO_5003580897" evidence="7">
    <location>
        <begin position="19"/>
        <end position="180"/>
    </location>
</feature>
<dbReference type="InterPro" id="IPR001363">
    <property type="entry name" value="Prot_inh_fetuin_CS"/>
</dbReference>
<dbReference type="InterPro" id="IPR025760">
    <property type="entry name" value="Cystatin_Fetuin_A"/>
</dbReference>
<reference evidence="10" key="1">
    <citation type="journal article" date="2004" name="Nature">
        <title>Genome duplication in the teleost fish Tetraodon nigroviridis reveals the early vertebrate proto-karyotype.</title>
        <authorList>
            <person name="Jaillon O."/>
            <person name="Aury J.-M."/>
            <person name="Brunet F."/>
            <person name="Petit J.-L."/>
            <person name="Stange-Thomann N."/>
            <person name="Mauceli E."/>
            <person name="Bouneau L."/>
            <person name="Fischer C."/>
            <person name="Ozouf-Costaz C."/>
            <person name="Bernot A."/>
            <person name="Nicaud S."/>
            <person name="Jaffe D."/>
            <person name="Fisher S."/>
            <person name="Lutfalla G."/>
            <person name="Dossat C."/>
            <person name="Segurens B."/>
            <person name="Dasilva C."/>
            <person name="Salanoubat M."/>
            <person name="Levy M."/>
            <person name="Boudet N."/>
            <person name="Castellano S."/>
            <person name="Anthouard V."/>
            <person name="Jubin C."/>
            <person name="Castelli V."/>
            <person name="Katinka M."/>
            <person name="Vacherie B."/>
            <person name="Biemont C."/>
            <person name="Skalli Z."/>
            <person name="Cattolico L."/>
            <person name="Poulain J."/>
            <person name="De Berardinis V."/>
            <person name="Cruaud C."/>
            <person name="Duprat S."/>
            <person name="Brottier P."/>
            <person name="Coutanceau J.-P."/>
            <person name="Gouzy J."/>
            <person name="Parra G."/>
            <person name="Lardier G."/>
            <person name="Chapple C."/>
            <person name="McKernan K.J."/>
            <person name="McEwan P."/>
            <person name="Bosak S."/>
            <person name="Kellis M."/>
            <person name="Volff J.-N."/>
            <person name="Guigo R."/>
            <person name="Zody M.C."/>
            <person name="Mesirov J."/>
            <person name="Lindblad-Toh K."/>
            <person name="Birren B."/>
            <person name="Nusbaum C."/>
            <person name="Kahn D."/>
            <person name="Robinson-Rechavi M."/>
            <person name="Laudet V."/>
            <person name="Schachter V."/>
            <person name="Quetier F."/>
            <person name="Saurin W."/>
            <person name="Scarpelli C."/>
            <person name="Wincker P."/>
            <person name="Lander E.S."/>
            <person name="Weissenbach J."/>
            <person name="Roest Crollius H."/>
        </authorList>
    </citation>
    <scope>NUCLEOTIDE SEQUENCE [LARGE SCALE GENOMIC DNA]</scope>
</reference>
<dbReference type="SMART" id="SM00043">
    <property type="entry name" value="CY"/>
    <property type="match status" value="1"/>
</dbReference>
<name>H3C1D7_TETNG</name>
<dbReference type="FunFam" id="3.10.450.10:FF:000009">
    <property type="entry name" value="Alpha-2-HS-glycoprotein 2"/>
    <property type="match status" value="1"/>
</dbReference>
<keyword evidence="6" id="KW-0325">Glycoprotein</keyword>
<dbReference type="InterPro" id="IPR050735">
    <property type="entry name" value="Kininogen_Fetuin_HRG"/>
</dbReference>
<reference evidence="9" key="2">
    <citation type="submission" date="2025-08" db="UniProtKB">
        <authorList>
            <consortium name="Ensembl"/>
        </authorList>
    </citation>
    <scope>IDENTIFICATION</scope>
</reference>
<dbReference type="PANTHER" id="PTHR13814:SF6">
    <property type="entry name" value="ALPHA-2-HS-GLYCOPROTEIN"/>
    <property type="match status" value="1"/>
</dbReference>
<feature type="domain" description="Cystatin fetuin-A-type" evidence="8">
    <location>
        <begin position="21"/>
        <end position="128"/>
    </location>
</feature>
<evidence type="ECO:0000256" key="4">
    <source>
        <dbReference type="ARBA" id="ARBA00022737"/>
    </source>
</evidence>
<protein>
    <submittedName>
        <fullName evidence="9">Alpha-2-HS-glycoprotein 2</fullName>
    </submittedName>
</protein>
<dbReference type="STRING" id="99883.ENSTNIP00000002053"/>
<reference evidence="9" key="3">
    <citation type="submission" date="2025-09" db="UniProtKB">
        <authorList>
            <consortium name="Ensembl"/>
        </authorList>
    </citation>
    <scope>IDENTIFICATION</scope>
</reference>
<proteinExistence type="predicted"/>
<dbReference type="GO" id="GO:0004869">
    <property type="term" value="F:cysteine-type endopeptidase inhibitor activity"/>
    <property type="evidence" value="ECO:0007669"/>
    <property type="project" value="InterPro"/>
</dbReference>
<evidence type="ECO:0000256" key="7">
    <source>
        <dbReference type="SAM" id="SignalP"/>
    </source>
</evidence>
<comment type="subcellular location">
    <subcellularLocation>
        <location evidence="1">Secreted</location>
    </subcellularLocation>
</comment>